<feature type="transmembrane region" description="Helical" evidence="7">
    <location>
        <begin position="276"/>
        <end position="299"/>
    </location>
</feature>
<keyword evidence="3 7" id="KW-0812">Transmembrane</keyword>
<feature type="region of interest" description="Disordered" evidence="6">
    <location>
        <begin position="317"/>
        <end position="339"/>
    </location>
</feature>
<keyword evidence="5 7" id="KW-0472">Membrane</keyword>
<feature type="compositionally biased region" description="Polar residues" evidence="6">
    <location>
        <begin position="317"/>
        <end position="327"/>
    </location>
</feature>
<dbReference type="Pfam" id="PF04610">
    <property type="entry name" value="TrbL"/>
    <property type="match status" value="1"/>
</dbReference>
<evidence type="ECO:0000256" key="4">
    <source>
        <dbReference type="ARBA" id="ARBA00022989"/>
    </source>
</evidence>
<keyword evidence="4 7" id="KW-1133">Transmembrane helix</keyword>
<gene>
    <name evidence="8" type="ORF">FHR20_002917</name>
</gene>
<reference evidence="8 9" key="1">
    <citation type="submission" date="2020-03" db="EMBL/GenBank/DDBJ databases">
        <title>Genomic Encyclopedia of Type Strains, Phase IV (KMG-IV): sequencing the most valuable type-strain genomes for metagenomic binning, comparative biology and taxonomic classification.</title>
        <authorList>
            <person name="Goeker M."/>
        </authorList>
    </citation>
    <scope>NUCLEOTIDE SEQUENCE [LARGE SCALE GENOMIC DNA]</scope>
    <source>
        <strain evidence="8 9">DSM 4733</strain>
    </source>
</reference>
<evidence type="ECO:0000256" key="1">
    <source>
        <dbReference type="ARBA" id="ARBA00004141"/>
    </source>
</evidence>
<dbReference type="EMBL" id="JAASQV010000002">
    <property type="protein sequence ID" value="NIJ65955.1"/>
    <property type="molecule type" value="Genomic_DNA"/>
</dbReference>
<proteinExistence type="inferred from homology"/>
<evidence type="ECO:0000256" key="2">
    <source>
        <dbReference type="ARBA" id="ARBA00007802"/>
    </source>
</evidence>
<feature type="region of interest" description="Disordered" evidence="6">
    <location>
        <begin position="361"/>
        <end position="409"/>
    </location>
</feature>
<evidence type="ECO:0000256" key="5">
    <source>
        <dbReference type="ARBA" id="ARBA00023136"/>
    </source>
</evidence>
<feature type="transmembrane region" description="Helical" evidence="7">
    <location>
        <begin position="229"/>
        <end position="256"/>
    </location>
</feature>
<dbReference type="Proteomes" id="UP000564677">
    <property type="component" value="Unassembled WGS sequence"/>
</dbReference>
<dbReference type="RefSeq" id="WP_167300258.1">
    <property type="nucleotide sequence ID" value="NZ_JAASQV010000002.1"/>
</dbReference>
<dbReference type="GO" id="GO:0016020">
    <property type="term" value="C:membrane"/>
    <property type="evidence" value="ECO:0007669"/>
    <property type="project" value="UniProtKB-SubCell"/>
</dbReference>
<comment type="similarity">
    <text evidence="2">Belongs to the TrbL/VirB6 family.</text>
</comment>
<evidence type="ECO:0000313" key="9">
    <source>
        <dbReference type="Proteomes" id="UP000564677"/>
    </source>
</evidence>
<comment type="caution">
    <text evidence="8">The sequence shown here is derived from an EMBL/GenBank/DDBJ whole genome shotgun (WGS) entry which is preliminary data.</text>
</comment>
<dbReference type="AlphaFoldDB" id="A0A7X5ZW83"/>
<feature type="transmembrane region" description="Helical" evidence="7">
    <location>
        <begin position="73"/>
        <end position="92"/>
    </location>
</feature>
<feature type="transmembrane region" description="Helical" evidence="7">
    <location>
        <begin position="42"/>
        <end position="61"/>
    </location>
</feature>
<keyword evidence="9" id="KW-1185">Reference proteome</keyword>
<feature type="compositionally biased region" description="Low complexity" evidence="6">
    <location>
        <begin position="361"/>
        <end position="377"/>
    </location>
</feature>
<evidence type="ECO:0000256" key="3">
    <source>
        <dbReference type="ARBA" id="ARBA00022692"/>
    </source>
</evidence>
<organism evidence="8 9">
    <name type="scientific">Sphingomonas leidyi</name>
    <dbReference type="NCBI Taxonomy" id="68569"/>
    <lineage>
        <taxon>Bacteria</taxon>
        <taxon>Pseudomonadati</taxon>
        <taxon>Pseudomonadota</taxon>
        <taxon>Alphaproteobacteria</taxon>
        <taxon>Sphingomonadales</taxon>
        <taxon>Sphingomonadaceae</taxon>
        <taxon>Sphingomonas</taxon>
    </lineage>
</organism>
<evidence type="ECO:0000256" key="6">
    <source>
        <dbReference type="SAM" id="MobiDB-lite"/>
    </source>
</evidence>
<feature type="transmembrane region" description="Helical" evidence="7">
    <location>
        <begin position="184"/>
        <end position="217"/>
    </location>
</feature>
<name>A0A7X5ZW83_9SPHN</name>
<dbReference type="InterPro" id="IPR007688">
    <property type="entry name" value="Conjugal_tfr_TrbL/VirB6"/>
</dbReference>
<evidence type="ECO:0000256" key="7">
    <source>
        <dbReference type="SAM" id="Phobius"/>
    </source>
</evidence>
<evidence type="ECO:0000313" key="8">
    <source>
        <dbReference type="EMBL" id="NIJ65955.1"/>
    </source>
</evidence>
<accession>A0A7X5ZW83</accession>
<comment type="subcellular location">
    <subcellularLocation>
        <location evidence="1">Membrane</location>
        <topology evidence="1">Multi-pass membrane protein</topology>
    </subcellularLocation>
</comment>
<protein>
    <submittedName>
        <fullName evidence="8">Type IV secretion system protein VirB6</fullName>
    </submittedName>
</protein>
<dbReference type="GO" id="GO:0030255">
    <property type="term" value="P:protein secretion by the type IV secretion system"/>
    <property type="evidence" value="ECO:0007669"/>
    <property type="project" value="InterPro"/>
</dbReference>
<sequence length="409" mass="41856">MNTCPGITDGAYLRSVLDFVDCQAQTIGAAGYEAAAAPGSPLALLLTGFVTLFVAFYGYRLLFGDTPGVRETVLALVKVGIVLALATSWGAYRTLAYDVAMHGPAELASSAGAPAGLPGATGGLAGRLQQVDDALIALNALGTGPNGIATRTRTDANGQPVAITEANSEPASIVGPFALGTARIVFLTATIAAYASVRLVAGLLLALGPLFIALLLFEGTRSLFEGWVRGLVAAILGAVAVTILLGVELALLEPWLATLLARRQAGLPIGGATSELLVTSLAFGLAMLAGLGMAARVAIAFRLGALWRRLAEHVATTTANADRTSSPMPLPARQPPAEHQSRAAAVAEAVARIQRQEAVLAGAAAGPARAPGATGLRDTPVAAPTPLGQTHRRTRNRISASATRRDRQS</sequence>